<name>A0ABT2G4Q2_9BACT</name>
<sequence>MEFNKLRSKVIDHPVFVMQSRSNQIEKDTDWFFFSRWMFEELEIGKEDLIQKKAELDKELFSLKELKNGFYRIILVQLTELFKSMLILTLLIGFLYLKFSWKKKLVFIFSWLTFFLTFNHFNMLLGRVNLLFFLILLFPILKIQYSVLKSNFWNVSSIVLVGFLVVHTFNFLKEADGRKIINKEFYDLLSYTNSETPVFLEGFFEYNFLDQFNYTNLVPVLSYGWISRSSFQRKAYQKRGFNKQSDLEDYYILAFKLPGPLAFSDYMNKISPGFNKSKRFETTNLELMYFSKR</sequence>
<evidence type="ECO:0000313" key="3">
    <source>
        <dbReference type="EMBL" id="MCS5489010.1"/>
    </source>
</evidence>
<feature type="coiled-coil region" evidence="1">
    <location>
        <begin position="39"/>
        <end position="66"/>
    </location>
</feature>
<keyword evidence="2" id="KW-1133">Transmembrane helix</keyword>
<keyword evidence="2" id="KW-0812">Transmembrane</keyword>
<protein>
    <submittedName>
        <fullName evidence="3">Uncharacterized protein</fullName>
    </submittedName>
</protein>
<dbReference type="RefSeq" id="WP_259412687.1">
    <property type="nucleotide sequence ID" value="NZ_JANWGH010000001.1"/>
</dbReference>
<keyword evidence="4" id="KW-1185">Reference proteome</keyword>
<organism evidence="3 4">
    <name type="scientific">Algoriphagus limi</name>
    <dbReference type="NCBI Taxonomy" id="2975273"/>
    <lineage>
        <taxon>Bacteria</taxon>
        <taxon>Pseudomonadati</taxon>
        <taxon>Bacteroidota</taxon>
        <taxon>Cytophagia</taxon>
        <taxon>Cytophagales</taxon>
        <taxon>Cyclobacteriaceae</taxon>
        <taxon>Algoriphagus</taxon>
    </lineage>
</organism>
<accession>A0ABT2G4Q2</accession>
<evidence type="ECO:0000256" key="1">
    <source>
        <dbReference type="SAM" id="Coils"/>
    </source>
</evidence>
<keyword evidence="2" id="KW-0472">Membrane</keyword>
<dbReference type="Proteomes" id="UP001206788">
    <property type="component" value="Unassembled WGS sequence"/>
</dbReference>
<dbReference type="EMBL" id="JANWGH010000001">
    <property type="protein sequence ID" value="MCS5489010.1"/>
    <property type="molecule type" value="Genomic_DNA"/>
</dbReference>
<feature type="transmembrane region" description="Helical" evidence="2">
    <location>
        <begin position="151"/>
        <end position="172"/>
    </location>
</feature>
<comment type="caution">
    <text evidence="3">The sequence shown here is derived from an EMBL/GenBank/DDBJ whole genome shotgun (WGS) entry which is preliminary data.</text>
</comment>
<feature type="transmembrane region" description="Helical" evidence="2">
    <location>
        <begin position="81"/>
        <end position="99"/>
    </location>
</feature>
<evidence type="ECO:0000313" key="4">
    <source>
        <dbReference type="Proteomes" id="UP001206788"/>
    </source>
</evidence>
<gene>
    <name evidence="3" type="ORF">NY014_01130</name>
</gene>
<feature type="transmembrane region" description="Helical" evidence="2">
    <location>
        <begin position="105"/>
        <end position="121"/>
    </location>
</feature>
<proteinExistence type="predicted"/>
<keyword evidence="1" id="KW-0175">Coiled coil</keyword>
<reference evidence="3 4" key="1">
    <citation type="submission" date="2022-08" db="EMBL/GenBank/DDBJ databases">
        <title>Algoriphagus sp. CAU 1643 isolated from mud.</title>
        <authorList>
            <person name="Kim W."/>
        </authorList>
    </citation>
    <scope>NUCLEOTIDE SEQUENCE [LARGE SCALE GENOMIC DNA]</scope>
    <source>
        <strain evidence="3 4">CAU 1643</strain>
    </source>
</reference>
<feature type="transmembrane region" description="Helical" evidence="2">
    <location>
        <begin position="128"/>
        <end position="145"/>
    </location>
</feature>
<evidence type="ECO:0000256" key="2">
    <source>
        <dbReference type="SAM" id="Phobius"/>
    </source>
</evidence>